<gene>
    <name evidence="1" type="ORF">C2845_PM17G13990</name>
</gene>
<proteinExistence type="predicted"/>
<sequence>MDPEPMDVVAASHADRPSRLGDGVLGHILSFLPAAEAAIAAVAPRLGRHDTVSFTQPMLTPTVAVNSSELLAFEYGGVVPGPSFLTVHGPRRVSSCTLNFCCMEATGRKEVAGLRNFLTSSPA</sequence>
<organism evidence="1 2">
    <name type="scientific">Panicum miliaceum</name>
    <name type="common">Proso millet</name>
    <name type="synonym">Broomcorn millet</name>
    <dbReference type="NCBI Taxonomy" id="4540"/>
    <lineage>
        <taxon>Eukaryota</taxon>
        <taxon>Viridiplantae</taxon>
        <taxon>Streptophyta</taxon>
        <taxon>Embryophyta</taxon>
        <taxon>Tracheophyta</taxon>
        <taxon>Spermatophyta</taxon>
        <taxon>Magnoliopsida</taxon>
        <taxon>Liliopsida</taxon>
        <taxon>Poales</taxon>
        <taxon>Poaceae</taxon>
        <taxon>PACMAD clade</taxon>
        <taxon>Panicoideae</taxon>
        <taxon>Panicodae</taxon>
        <taxon>Paniceae</taxon>
        <taxon>Panicinae</taxon>
        <taxon>Panicum</taxon>
        <taxon>Panicum sect. Panicum</taxon>
    </lineage>
</organism>
<dbReference type="Proteomes" id="UP000275267">
    <property type="component" value="Unassembled WGS sequence"/>
</dbReference>
<evidence type="ECO:0000313" key="1">
    <source>
        <dbReference type="EMBL" id="RLM69287.1"/>
    </source>
</evidence>
<accession>A0A3L6PZZ7</accession>
<dbReference type="EMBL" id="PQIB02000014">
    <property type="protein sequence ID" value="RLM69287.1"/>
    <property type="molecule type" value="Genomic_DNA"/>
</dbReference>
<dbReference type="AlphaFoldDB" id="A0A3L6PZZ7"/>
<name>A0A3L6PZZ7_PANMI</name>
<reference evidence="2" key="1">
    <citation type="journal article" date="2019" name="Nat. Commun.">
        <title>The genome of broomcorn millet.</title>
        <authorList>
            <person name="Zou C."/>
            <person name="Miki D."/>
            <person name="Li D."/>
            <person name="Tang Q."/>
            <person name="Xiao L."/>
            <person name="Rajput S."/>
            <person name="Deng P."/>
            <person name="Jia W."/>
            <person name="Huang R."/>
            <person name="Zhang M."/>
            <person name="Sun Y."/>
            <person name="Hu J."/>
            <person name="Fu X."/>
            <person name="Schnable P.S."/>
            <person name="Li F."/>
            <person name="Zhang H."/>
            <person name="Feng B."/>
            <person name="Zhu X."/>
            <person name="Liu R."/>
            <person name="Schnable J.C."/>
            <person name="Zhu J.-K."/>
            <person name="Zhang H."/>
        </authorList>
    </citation>
    <scope>NUCLEOTIDE SEQUENCE [LARGE SCALE GENOMIC DNA]</scope>
</reference>
<comment type="caution">
    <text evidence="1">The sequence shown here is derived from an EMBL/GenBank/DDBJ whole genome shotgun (WGS) entry which is preliminary data.</text>
</comment>
<protein>
    <submittedName>
        <fullName evidence="1">Uncharacterized protein</fullName>
    </submittedName>
</protein>
<keyword evidence="2" id="KW-1185">Reference proteome</keyword>
<evidence type="ECO:0000313" key="2">
    <source>
        <dbReference type="Proteomes" id="UP000275267"/>
    </source>
</evidence>